<keyword evidence="2" id="KW-1185">Reference proteome</keyword>
<evidence type="ECO:0000313" key="2">
    <source>
        <dbReference type="Proteomes" id="UP000005824"/>
    </source>
</evidence>
<organism evidence="1 2">
    <name type="scientific">Chthoniobacter flavus Ellin428</name>
    <dbReference type="NCBI Taxonomy" id="497964"/>
    <lineage>
        <taxon>Bacteria</taxon>
        <taxon>Pseudomonadati</taxon>
        <taxon>Verrucomicrobiota</taxon>
        <taxon>Spartobacteria</taxon>
        <taxon>Chthoniobacterales</taxon>
        <taxon>Chthoniobacteraceae</taxon>
        <taxon>Chthoniobacter</taxon>
    </lineage>
</organism>
<proteinExistence type="predicted"/>
<evidence type="ECO:0000313" key="1">
    <source>
        <dbReference type="EMBL" id="EDY17402.1"/>
    </source>
</evidence>
<name>B4D848_9BACT</name>
<protein>
    <submittedName>
        <fullName evidence="1">Uncharacterized protein</fullName>
    </submittedName>
</protein>
<accession>B4D848</accession>
<dbReference type="InParanoid" id="B4D848"/>
<dbReference type="eggNOG" id="ENOG502ZB9B">
    <property type="taxonomic scope" value="Bacteria"/>
</dbReference>
<sequence>MSKVTIWKRDLAEEMKKGYKSKTIPDIKGYILELILNDEILDALEKENDYVTPQRMVEDAQELCEKTVAALNAKLKDLDAKVAGKPKLVVEKAVEEFKKLLEKEARDLGNALKKVPAARWAKFIATKKQYKSYKIDCGFKLTLGTLGAVGSGLAIAAAVPTGGATLALGIVGGVRSGLSLVKLCGDLWMEMETVQKSVGISLGILEKLYKKRAGVVATETSSTVINSVFGAEFVPNVGKVEKDVKLWKNKLAGVDINGHKLGAQAMKVLQDIDKLQAVLKKSASKKAGEIMTKIPKLQKELHKLLEKTTAMNGRVAPSEKAIKATEAVLEELQKKIPNLQKAFNTLFPIVTSLALAGANAGVGFKEAQNAMDNASTALGLANDLLGTLNDAIED</sequence>
<dbReference type="Proteomes" id="UP000005824">
    <property type="component" value="Unassembled WGS sequence"/>
</dbReference>
<dbReference type="AlphaFoldDB" id="B4D848"/>
<dbReference type="EMBL" id="ABVL01000020">
    <property type="protein sequence ID" value="EDY17402.1"/>
    <property type="molecule type" value="Genomic_DNA"/>
</dbReference>
<gene>
    <name evidence="1" type="ORF">CfE428DRAFT_5088</name>
</gene>
<reference evidence="1 2" key="1">
    <citation type="journal article" date="2011" name="J. Bacteriol.">
        <title>Genome sequence of Chthoniobacter flavus Ellin428, an aerobic heterotrophic soil bacterium.</title>
        <authorList>
            <person name="Kant R."/>
            <person name="van Passel M.W."/>
            <person name="Palva A."/>
            <person name="Lucas S."/>
            <person name="Lapidus A."/>
            <person name="Glavina Del Rio T."/>
            <person name="Dalin E."/>
            <person name="Tice H."/>
            <person name="Bruce D."/>
            <person name="Goodwin L."/>
            <person name="Pitluck S."/>
            <person name="Larimer F.W."/>
            <person name="Land M.L."/>
            <person name="Hauser L."/>
            <person name="Sangwan P."/>
            <person name="de Vos W.M."/>
            <person name="Janssen P.H."/>
            <person name="Smidt H."/>
        </authorList>
    </citation>
    <scope>NUCLEOTIDE SEQUENCE [LARGE SCALE GENOMIC DNA]</scope>
    <source>
        <strain evidence="1 2">Ellin428</strain>
    </source>
</reference>
<dbReference type="Gene3D" id="1.20.5.170">
    <property type="match status" value="1"/>
</dbReference>
<comment type="caution">
    <text evidence="1">The sequence shown here is derived from an EMBL/GenBank/DDBJ whole genome shotgun (WGS) entry which is preliminary data.</text>
</comment>
<dbReference type="RefSeq" id="WP_006982409.1">
    <property type="nucleotide sequence ID" value="NZ_ABVL01000020.1"/>
</dbReference>